<dbReference type="EMBL" id="ML977349">
    <property type="protein sequence ID" value="KAF2108132.1"/>
    <property type="molecule type" value="Genomic_DNA"/>
</dbReference>
<evidence type="ECO:0000313" key="3">
    <source>
        <dbReference type="Proteomes" id="UP000799770"/>
    </source>
</evidence>
<dbReference type="OrthoDB" id="2157530at2759"/>
<organism evidence="2 3">
    <name type="scientific">Lophiotrema nucula</name>
    <dbReference type="NCBI Taxonomy" id="690887"/>
    <lineage>
        <taxon>Eukaryota</taxon>
        <taxon>Fungi</taxon>
        <taxon>Dikarya</taxon>
        <taxon>Ascomycota</taxon>
        <taxon>Pezizomycotina</taxon>
        <taxon>Dothideomycetes</taxon>
        <taxon>Pleosporomycetidae</taxon>
        <taxon>Pleosporales</taxon>
        <taxon>Lophiotremataceae</taxon>
        <taxon>Lophiotrema</taxon>
    </lineage>
</organism>
<evidence type="ECO:0000313" key="2">
    <source>
        <dbReference type="EMBL" id="KAF2108132.1"/>
    </source>
</evidence>
<proteinExistence type="predicted"/>
<name>A0A6A5YM25_9PLEO</name>
<feature type="non-terminal residue" evidence="2">
    <location>
        <position position="131"/>
    </location>
</feature>
<dbReference type="InterPro" id="IPR052895">
    <property type="entry name" value="HetReg/Transcr_Mod"/>
</dbReference>
<feature type="domain" description="Heterokaryon incompatibility" evidence="1">
    <location>
        <begin position="49"/>
        <end position="131"/>
    </location>
</feature>
<dbReference type="AlphaFoldDB" id="A0A6A5YM25"/>
<keyword evidence="3" id="KW-1185">Reference proteome</keyword>
<dbReference type="PANTHER" id="PTHR24148">
    <property type="entry name" value="ANKYRIN REPEAT DOMAIN-CONTAINING PROTEIN 39 HOMOLOG-RELATED"/>
    <property type="match status" value="1"/>
</dbReference>
<dbReference type="Proteomes" id="UP000799770">
    <property type="component" value="Unassembled WGS sequence"/>
</dbReference>
<dbReference type="Pfam" id="PF06985">
    <property type="entry name" value="HET"/>
    <property type="match status" value="1"/>
</dbReference>
<accession>A0A6A5YM25</accession>
<dbReference type="PANTHER" id="PTHR24148:SF64">
    <property type="entry name" value="HETEROKARYON INCOMPATIBILITY DOMAIN-CONTAINING PROTEIN"/>
    <property type="match status" value="1"/>
</dbReference>
<dbReference type="InterPro" id="IPR010730">
    <property type="entry name" value="HET"/>
</dbReference>
<gene>
    <name evidence="2" type="ORF">BDV96DRAFT_505006</name>
</gene>
<evidence type="ECO:0000259" key="1">
    <source>
        <dbReference type="Pfam" id="PF06985"/>
    </source>
</evidence>
<protein>
    <submittedName>
        <fullName evidence="2">Heterokaryon incompatibility protein-domain-containing protein</fullName>
    </submittedName>
</protein>
<reference evidence="2" key="1">
    <citation type="journal article" date="2020" name="Stud. Mycol.">
        <title>101 Dothideomycetes genomes: a test case for predicting lifestyles and emergence of pathogens.</title>
        <authorList>
            <person name="Haridas S."/>
            <person name="Albert R."/>
            <person name="Binder M."/>
            <person name="Bloem J."/>
            <person name="Labutti K."/>
            <person name="Salamov A."/>
            <person name="Andreopoulos B."/>
            <person name="Baker S."/>
            <person name="Barry K."/>
            <person name="Bills G."/>
            <person name="Bluhm B."/>
            <person name="Cannon C."/>
            <person name="Castanera R."/>
            <person name="Culley D."/>
            <person name="Daum C."/>
            <person name="Ezra D."/>
            <person name="Gonzalez J."/>
            <person name="Henrissat B."/>
            <person name="Kuo A."/>
            <person name="Liang C."/>
            <person name="Lipzen A."/>
            <person name="Lutzoni F."/>
            <person name="Magnuson J."/>
            <person name="Mondo S."/>
            <person name="Nolan M."/>
            <person name="Ohm R."/>
            <person name="Pangilinan J."/>
            <person name="Park H.-J."/>
            <person name="Ramirez L."/>
            <person name="Alfaro M."/>
            <person name="Sun H."/>
            <person name="Tritt A."/>
            <person name="Yoshinaga Y."/>
            <person name="Zwiers L.-H."/>
            <person name="Turgeon B."/>
            <person name="Goodwin S."/>
            <person name="Spatafora J."/>
            <person name="Crous P."/>
            <person name="Grigoriev I."/>
        </authorList>
    </citation>
    <scope>NUCLEOTIDE SEQUENCE</scope>
    <source>
        <strain evidence="2">CBS 627.86</strain>
    </source>
</reference>
<sequence length="131" mass="15083">MLRHNSKIYQPLPDPERGATTRVLRIHAGRRRERMLCSLVPAPIADTEYEALSYAWGTSLVPHKIIVDGAPFYVTSNLYSALYELRQMERDRIIWIDAVCINQSDNIEKSTQVQMMRSIYSKASKTIVWLG</sequence>